<dbReference type="PROSITE" id="PS50035">
    <property type="entry name" value="PLD"/>
    <property type="match status" value="1"/>
</dbReference>
<name>A0ABD0R3U2_CIRMR</name>
<feature type="domain" description="PLD phosphodiesterase" evidence="1">
    <location>
        <begin position="13"/>
        <end position="40"/>
    </location>
</feature>
<evidence type="ECO:0000313" key="3">
    <source>
        <dbReference type="Proteomes" id="UP001529510"/>
    </source>
</evidence>
<gene>
    <name evidence="2" type="ORF">M9458_011423</name>
</gene>
<dbReference type="InterPro" id="IPR001736">
    <property type="entry name" value="PLipase_D/transphosphatidylase"/>
</dbReference>
<proteinExistence type="predicted"/>
<accession>A0ABD0R3U2</accession>
<dbReference type="AlphaFoldDB" id="A0ABD0R3U2"/>
<comment type="caution">
    <text evidence="2">The sequence shown here is derived from an EMBL/GenBank/DDBJ whole genome shotgun (WGS) entry which is preliminary data.</text>
</comment>
<dbReference type="SUPFAM" id="SSF56024">
    <property type="entry name" value="Phospholipase D/nuclease"/>
    <property type="match status" value="1"/>
</dbReference>
<organism evidence="2 3">
    <name type="scientific">Cirrhinus mrigala</name>
    <name type="common">Mrigala</name>
    <dbReference type="NCBI Taxonomy" id="683832"/>
    <lineage>
        <taxon>Eukaryota</taxon>
        <taxon>Metazoa</taxon>
        <taxon>Chordata</taxon>
        <taxon>Craniata</taxon>
        <taxon>Vertebrata</taxon>
        <taxon>Euteleostomi</taxon>
        <taxon>Actinopterygii</taxon>
        <taxon>Neopterygii</taxon>
        <taxon>Teleostei</taxon>
        <taxon>Ostariophysi</taxon>
        <taxon>Cypriniformes</taxon>
        <taxon>Cyprinidae</taxon>
        <taxon>Labeoninae</taxon>
        <taxon>Labeonini</taxon>
        <taxon>Cirrhinus</taxon>
    </lineage>
</organism>
<reference evidence="2 3" key="1">
    <citation type="submission" date="2024-05" db="EMBL/GenBank/DDBJ databases">
        <title>Genome sequencing and assembly of Indian major carp, Cirrhinus mrigala (Hamilton, 1822).</title>
        <authorList>
            <person name="Mohindra V."/>
            <person name="Chowdhury L.M."/>
            <person name="Lal K."/>
            <person name="Jena J.K."/>
        </authorList>
    </citation>
    <scope>NUCLEOTIDE SEQUENCE [LARGE SCALE GENOMIC DNA]</scope>
    <source>
        <strain evidence="2">CM1030</strain>
        <tissue evidence="2">Blood</tissue>
    </source>
</reference>
<protein>
    <recommendedName>
        <fullName evidence="1">PLD phosphodiesterase domain-containing protein</fullName>
    </recommendedName>
</protein>
<dbReference type="Proteomes" id="UP001529510">
    <property type="component" value="Unassembled WGS sequence"/>
</dbReference>
<feature type="non-terminal residue" evidence="2">
    <location>
        <position position="1"/>
    </location>
</feature>
<keyword evidence="3" id="KW-1185">Reference proteome</keyword>
<evidence type="ECO:0000259" key="1">
    <source>
        <dbReference type="PROSITE" id="PS50035"/>
    </source>
</evidence>
<dbReference type="SMART" id="SM00155">
    <property type="entry name" value="PLDc"/>
    <property type="match status" value="1"/>
</dbReference>
<dbReference type="Pfam" id="PF00614">
    <property type="entry name" value="PLDc"/>
    <property type="match status" value="1"/>
</dbReference>
<dbReference type="EMBL" id="JAMKFB020000005">
    <property type="protein sequence ID" value="KAL0193127.1"/>
    <property type="molecule type" value="Genomic_DNA"/>
</dbReference>
<evidence type="ECO:0000313" key="2">
    <source>
        <dbReference type="EMBL" id="KAL0193127.1"/>
    </source>
</evidence>
<feature type="non-terminal residue" evidence="2">
    <location>
        <position position="110"/>
    </location>
</feature>
<sequence>VMRHPDHVASVVLLWAHHEKMIAIDQSVAFVGGLDLAFGRLSDLEPPKIADIAEVAQESDTVNGSAVPLTGPVSECEDEVDLSCNALLWLGKDYSNFIKRDWTQLDQPFQ</sequence>